<evidence type="ECO:0000313" key="4">
    <source>
        <dbReference type="Proteomes" id="UP001085076"/>
    </source>
</evidence>
<protein>
    <recommendedName>
        <fullName evidence="5">Pentatricopeptide repeat-containing protein</fullName>
    </recommendedName>
</protein>
<organism evidence="3 4">
    <name type="scientific">Dioscorea zingiberensis</name>
    <dbReference type="NCBI Taxonomy" id="325984"/>
    <lineage>
        <taxon>Eukaryota</taxon>
        <taxon>Viridiplantae</taxon>
        <taxon>Streptophyta</taxon>
        <taxon>Embryophyta</taxon>
        <taxon>Tracheophyta</taxon>
        <taxon>Spermatophyta</taxon>
        <taxon>Magnoliopsida</taxon>
        <taxon>Liliopsida</taxon>
        <taxon>Dioscoreales</taxon>
        <taxon>Dioscoreaceae</taxon>
        <taxon>Dioscorea</taxon>
    </lineage>
</organism>
<dbReference type="GO" id="GO:0009658">
    <property type="term" value="P:chloroplast organization"/>
    <property type="evidence" value="ECO:0007669"/>
    <property type="project" value="InterPro"/>
</dbReference>
<dbReference type="PANTHER" id="PTHR46935:SF2">
    <property type="entry name" value="PENTACOTRIPEPTIDE-REPEAT REGION OF PRORP DOMAIN-CONTAINING PROTEIN"/>
    <property type="match status" value="1"/>
</dbReference>
<dbReference type="OrthoDB" id="1904535at2759"/>
<dbReference type="InterPro" id="IPR002885">
    <property type="entry name" value="PPR_rpt"/>
</dbReference>
<evidence type="ECO:0000256" key="1">
    <source>
        <dbReference type="ARBA" id="ARBA00022737"/>
    </source>
</evidence>
<gene>
    <name evidence="3" type="ORF">J5N97_010400</name>
</gene>
<dbReference type="PROSITE" id="PS51375">
    <property type="entry name" value="PPR"/>
    <property type="match status" value="1"/>
</dbReference>
<dbReference type="AlphaFoldDB" id="A0A9D5CYC0"/>
<feature type="repeat" description="PPR" evidence="2">
    <location>
        <begin position="93"/>
        <end position="127"/>
    </location>
</feature>
<evidence type="ECO:0000256" key="2">
    <source>
        <dbReference type="PROSITE-ProRule" id="PRU00708"/>
    </source>
</evidence>
<reference evidence="3" key="1">
    <citation type="submission" date="2021-03" db="EMBL/GenBank/DDBJ databases">
        <authorList>
            <person name="Li Z."/>
            <person name="Yang C."/>
        </authorList>
    </citation>
    <scope>NUCLEOTIDE SEQUENCE</scope>
    <source>
        <strain evidence="3">Dzin_1.0</strain>
        <tissue evidence="3">Leaf</tissue>
    </source>
</reference>
<dbReference type="EMBL" id="JAGGNH010000002">
    <property type="protein sequence ID" value="KAJ0982145.1"/>
    <property type="molecule type" value="Genomic_DNA"/>
</dbReference>
<reference evidence="3" key="2">
    <citation type="journal article" date="2022" name="Hortic Res">
        <title>The genome of Dioscorea zingiberensis sheds light on the biosynthesis, origin and evolution of the medicinally important diosgenin saponins.</title>
        <authorList>
            <person name="Li Y."/>
            <person name="Tan C."/>
            <person name="Li Z."/>
            <person name="Guo J."/>
            <person name="Li S."/>
            <person name="Chen X."/>
            <person name="Wang C."/>
            <person name="Dai X."/>
            <person name="Yang H."/>
            <person name="Song W."/>
            <person name="Hou L."/>
            <person name="Xu J."/>
            <person name="Tong Z."/>
            <person name="Xu A."/>
            <person name="Yuan X."/>
            <person name="Wang W."/>
            <person name="Yang Q."/>
            <person name="Chen L."/>
            <person name="Sun Z."/>
            <person name="Wang K."/>
            <person name="Pan B."/>
            <person name="Chen J."/>
            <person name="Bao Y."/>
            <person name="Liu F."/>
            <person name="Qi X."/>
            <person name="Gang D.R."/>
            <person name="Wen J."/>
            <person name="Li J."/>
        </authorList>
    </citation>
    <scope>NUCLEOTIDE SEQUENCE</scope>
    <source>
        <strain evidence="3">Dzin_1.0</strain>
    </source>
</reference>
<keyword evidence="1" id="KW-0677">Repeat</keyword>
<dbReference type="InterPro" id="IPR044645">
    <property type="entry name" value="DG1/EMB2279-like"/>
</dbReference>
<dbReference type="Proteomes" id="UP001085076">
    <property type="component" value="Miscellaneous, Linkage group lg02"/>
</dbReference>
<comment type="caution">
    <text evidence="3">The sequence shown here is derived from an EMBL/GenBank/DDBJ whole genome shotgun (WGS) entry which is preliminary data.</text>
</comment>
<keyword evidence="4" id="KW-1185">Reference proteome</keyword>
<sequence>MLRSKFSKREARLRAARAEYRAFKEDVEKRQERVLVLSGRPWERLKAVDLRGIWSYGKEDLGDGRLKREHLVELREMLEKRNAEEYEWLLDDDVEEARVLVRAFWEEGKVDEAIRAVRDMEQRGVVGIASVYYELACCLCNKGRWQEAVMEVEKLRRLPLAKPLEVTFTGMILSAVDGGYISDCISIFEYMNHLCTPNIGTINAMLKAYGCSDMFAKAKELFESTEEKSSDLKTKDNVSLKAR</sequence>
<evidence type="ECO:0008006" key="5">
    <source>
        <dbReference type="Google" id="ProtNLM"/>
    </source>
</evidence>
<dbReference type="InterPro" id="IPR011990">
    <property type="entry name" value="TPR-like_helical_dom_sf"/>
</dbReference>
<name>A0A9D5CYC0_9LILI</name>
<evidence type="ECO:0000313" key="3">
    <source>
        <dbReference type="EMBL" id="KAJ0982145.1"/>
    </source>
</evidence>
<dbReference type="Pfam" id="PF01535">
    <property type="entry name" value="PPR"/>
    <property type="match status" value="2"/>
</dbReference>
<dbReference type="SUPFAM" id="SSF48452">
    <property type="entry name" value="TPR-like"/>
    <property type="match status" value="1"/>
</dbReference>
<dbReference type="GO" id="GO:0009507">
    <property type="term" value="C:chloroplast"/>
    <property type="evidence" value="ECO:0007669"/>
    <property type="project" value="TreeGrafter"/>
</dbReference>
<dbReference type="Gene3D" id="1.25.40.10">
    <property type="entry name" value="Tetratricopeptide repeat domain"/>
    <property type="match status" value="2"/>
</dbReference>
<dbReference type="PANTHER" id="PTHR46935">
    <property type="entry name" value="OS01G0674700 PROTEIN"/>
    <property type="match status" value="1"/>
</dbReference>
<accession>A0A9D5CYC0</accession>
<proteinExistence type="predicted"/>